<feature type="domain" description="DUF7928" evidence="4">
    <location>
        <begin position="145"/>
        <end position="302"/>
    </location>
</feature>
<dbReference type="AlphaFoldDB" id="A0AAJ0C638"/>
<feature type="transmembrane region" description="Helical" evidence="2">
    <location>
        <begin position="817"/>
        <end position="838"/>
    </location>
</feature>
<keyword evidence="2" id="KW-0472">Membrane</keyword>
<dbReference type="PANTHER" id="PTHR35408">
    <property type="entry name" value="CHROMOSOME 15, WHOLE GENOME SHOTGUN SEQUENCE"/>
    <property type="match status" value="1"/>
</dbReference>
<evidence type="ECO:0000259" key="4">
    <source>
        <dbReference type="Pfam" id="PF25550"/>
    </source>
</evidence>
<dbReference type="EMBL" id="MU838999">
    <property type="protein sequence ID" value="KAK1770859.1"/>
    <property type="molecule type" value="Genomic_DNA"/>
</dbReference>
<dbReference type="Gene3D" id="3.90.550.10">
    <property type="entry name" value="Spore Coat Polysaccharide Biosynthesis Protein SpsA, Chain A"/>
    <property type="match status" value="1"/>
</dbReference>
<feature type="transmembrane region" description="Helical" evidence="2">
    <location>
        <begin position="372"/>
        <end position="393"/>
    </location>
</feature>
<keyword evidence="2" id="KW-0812">Transmembrane</keyword>
<reference evidence="5" key="1">
    <citation type="submission" date="2023-06" db="EMBL/GenBank/DDBJ databases">
        <title>Genome-scale phylogeny and comparative genomics of the fungal order Sordariales.</title>
        <authorList>
            <consortium name="Lawrence Berkeley National Laboratory"/>
            <person name="Hensen N."/>
            <person name="Bonometti L."/>
            <person name="Westerberg I."/>
            <person name="Brannstrom I.O."/>
            <person name="Guillou S."/>
            <person name="Cros-Aarteil S."/>
            <person name="Calhoun S."/>
            <person name="Haridas S."/>
            <person name="Kuo A."/>
            <person name="Mondo S."/>
            <person name="Pangilinan J."/>
            <person name="Riley R."/>
            <person name="Labutti K."/>
            <person name="Andreopoulos B."/>
            <person name="Lipzen A."/>
            <person name="Chen C."/>
            <person name="Yanf M."/>
            <person name="Daum C."/>
            <person name="Ng V."/>
            <person name="Clum A."/>
            <person name="Steindorff A."/>
            <person name="Ohm R."/>
            <person name="Martin F."/>
            <person name="Silar P."/>
            <person name="Natvig D."/>
            <person name="Lalanne C."/>
            <person name="Gautier V."/>
            <person name="Ament-Velasquez S.L."/>
            <person name="Kruys A."/>
            <person name="Hutchinson M.I."/>
            <person name="Powell A.J."/>
            <person name="Barry K."/>
            <person name="Miller A.N."/>
            <person name="Grigoriev I.V."/>
            <person name="Debuchy R."/>
            <person name="Gladieux P."/>
            <person name="Thoren M.H."/>
            <person name="Johannesson H."/>
        </authorList>
    </citation>
    <scope>NUCLEOTIDE SEQUENCE</scope>
    <source>
        <strain evidence="5">8032-3</strain>
    </source>
</reference>
<feature type="domain" description="Glycosyltransferase 2-like" evidence="3">
    <location>
        <begin position="587"/>
        <end position="793"/>
    </location>
</feature>
<keyword evidence="6" id="KW-1185">Reference proteome</keyword>
<dbReference type="Pfam" id="PF13632">
    <property type="entry name" value="Glyco_trans_2_3"/>
    <property type="match status" value="1"/>
</dbReference>
<dbReference type="Pfam" id="PF25550">
    <property type="entry name" value="DUF7928"/>
    <property type="match status" value="1"/>
</dbReference>
<dbReference type="SUPFAM" id="SSF53448">
    <property type="entry name" value="Nucleotide-diphospho-sugar transferases"/>
    <property type="match status" value="1"/>
</dbReference>
<feature type="transmembrane region" description="Helical" evidence="2">
    <location>
        <begin position="338"/>
        <end position="360"/>
    </location>
</feature>
<dbReference type="InterPro" id="IPR029044">
    <property type="entry name" value="Nucleotide-diphossugar_trans"/>
</dbReference>
<dbReference type="GeneID" id="85305952"/>
<dbReference type="Proteomes" id="UP001244011">
    <property type="component" value="Unassembled WGS sequence"/>
</dbReference>
<evidence type="ECO:0000256" key="2">
    <source>
        <dbReference type="SAM" id="Phobius"/>
    </source>
</evidence>
<feature type="transmembrane region" description="Helical" evidence="2">
    <location>
        <begin position="937"/>
        <end position="960"/>
    </location>
</feature>
<evidence type="ECO:0000256" key="1">
    <source>
        <dbReference type="SAM" id="MobiDB-lite"/>
    </source>
</evidence>
<organism evidence="5 6">
    <name type="scientific">Phialemonium atrogriseum</name>
    <dbReference type="NCBI Taxonomy" id="1093897"/>
    <lineage>
        <taxon>Eukaryota</taxon>
        <taxon>Fungi</taxon>
        <taxon>Dikarya</taxon>
        <taxon>Ascomycota</taxon>
        <taxon>Pezizomycotina</taxon>
        <taxon>Sordariomycetes</taxon>
        <taxon>Sordariomycetidae</taxon>
        <taxon>Cephalothecales</taxon>
        <taxon>Cephalothecaceae</taxon>
        <taxon>Phialemonium</taxon>
    </lineage>
</organism>
<keyword evidence="2" id="KW-1133">Transmembrane helix</keyword>
<feature type="transmembrane region" description="Helical" evidence="2">
    <location>
        <begin position="858"/>
        <end position="881"/>
    </location>
</feature>
<dbReference type="RefSeq" id="XP_060287072.1">
    <property type="nucleotide sequence ID" value="XM_060422765.1"/>
</dbReference>
<dbReference type="InterPro" id="IPR001173">
    <property type="entry name" value="Glyco_trans_2-like"/>
</dbReference>
<comment type="caution">
    <text evidence="5">The sequence shown here is derived from an EMBL/GenBank/DDBJ whole genome shotgun (WGS) entry which is preliminary data.</text>
</comment>
<name>A0AAJ0C638_9PEZI</name>
<protein>
    <submittedName>
        <fullName evidence="5">Glucans biosynthesis glucosyltransferase H</fullName>
    </submittedName>
</protein>
<feature type="compositionally biased region" description="Low complexity" evidence="1">
    <location>
        <begin position="109"/>
        <end position="127"/>
    </location>
</feature>
<evidence type="ECO:0000313" key="5">
    <source>
        <dbReference type="EMBL" id="KAK1770859.1"/>
    </source>
</evidence>
<feature type="compositionally biased region" description="Basic and acidic residues" evidence="1">
    <location>
        <begin position="12"/>
        <end position="31"/>
    </location>
</feature>
<evidence type="ECO:0000313" key="6">
    <source>
        <dbReference type="Proteomes" id="UP001244011"/>
    </source>
</evidence>
<feature type="transmembrane region" description="Helical" evidence="2">
    <location>
        <begin position="785"/>
        <end position="805"/>
    </location>
</feature>
<feature type="transmembrane region" description="Helical" evidence="2">
    <location>
        <begin position="912"/>
        <end position="931"/>
    </location>
</feature>
<sequence length="969" mass="109435">MKAFKSYFTPVSKHDENSQQPEEHSMVERKARGTKANPPVASPEPPRNLVSHNSPQQAPVIASSLTSHPPSQSGLQPLSSVPQSLRSFNGSRPQLHGRNHSATNSYAGSIPGRKSPSSPRPTSSRHSLFPAGDRRNSDYSLMDIKNDMMVNWLYEQQLRKQYASGTYAFEGVVLKKARGNFTCCPAEMSSIPGSLYTMVARMNVRCAMTVNTPVVRAILGSLRRKEAGIDYVPLAEGLRVQILQTMADLPRCQLHQFAAFIEDVSMLIVWDDEPEKLLGRAQNLEMRFMEIIWGRDGEGEEEAQDEKAQAAATTNEIDANQLEEALAREHRPVRLESATVVALTLAICLVCIGLGWRWLALEVMVDGDYKRLALIAAAPVQMFASLFFFQALIGNLFQIFGPISAVTANSKYYSGKAPRRLNRDIHTLPHVTIQMPVYKEGLNAVIRPTVVSLKTAISTYEMQGGTANIFVNDDGMQLLKDEEAQARRDFYDEHNIGWVARPAHCPKPDSEKGEKYFLRRGKFKKASNMNYALHVSNRVEDMLARIERPQGWTQDQESSTYQQCLAAALDEDEGRTWADGNIRVGDYILIIDSDTRVPHDCLLDAVSEMEQSPEVAIMQYTSGVMNVTTSFFENGVTWFTRLIYTAITFAVASGDACPFVGHNAILRWRALQDAASYFDEDGYEKFWSESHVSEDFDMALRLQVAGYSLRYSTYTGSGFKEGVSLTVYDELARWQKYAYGCNELIFHPLRLWPVRGPFTPLFRKFIFSSIPFPKKVTICAYIGTYYAISAAWSLSIANYFITGWYYGLYDKYYLDSFAIYISIIVVFTGLGNVALAVLRYRLSEQSLLGSFFENLKWIPMFTIFLGGISIHLSQAIVCHFFEIDMSWSATSKELEEVNFGKEALQILRKFKWTFLFCFSCTALMVCGYFAFPYNWRITTFFSIYPLASIVISHFALPLLLNPALMMFTW</sequence>
<proteinExistence type="predicted"/>
<accession>A0AAJ0C638</accession>
<dbReference type="PANTHER" id="PTHR35408:SF1">
    <property type="entry name" value="GLYCOSYLTRANSFERASE 2-LIKE DOMAIN-CONTAINING PROTEIN"/>
    <property type="match status" value="1"/>
</dbReference>
<feature type="region of interest" description="Disordered" evidence="1">
    <location>
        <begin position="1"/>
        <end position="136"/>
    </location>
</feature>
<gene>
    <name evidence="5" type="ORF">QBC33DRAFT_218983</name>
</gene>
<evidence type="ECO:0000259" key="3">
    <source>
        <dbReference type="Pfam" id="PF13632"/>
    </source>
</evidence>
<dbReference type="InterPro" id="IPR057688">
    <property type="entry name" value="DUF7928"/>
</dbReference>
<feature type="compositionally biased region" description="Low complexity" evidence="1">
    <location>
        <begin position="67"/>
        <end position="87"/>
    </location>
</feature>